<protein>
    <recommendedName>
        <fullName evidence="5">Restriction endonuclease subunit S</fullName>
    </recommendedName>
</protein>
<dbReference type="Gene3D" id="1.10.287.1120">
    <property type="entry name" value="Bipartite methylase S protein"/>
    <property type="match status" value="1"/>
</dbReference>
<dbReference type="SUPFAM" id="SSF116734">
    <property type="entry name" value="DNA methylase specificity domain"/>
    <property type="match status" value="2"/>
</dbReference>
<evidence type="ECO:0000313" key="4">
    <source>
        <dbReference type="Proteomes" id="UP000093943"/>
    </source>
</evidence>
<evidence type="ECO:0000256" key="1">
    <source>
        <dbReference type="ARBA" id="ARBA00022747"/>
    </source>
</evidence>
<comment type="caution">
    <text evidence="3">The sequence shown here is derived from an EMBL/GenBank/DDBJ whole genome shotgun (WGS) entry which is preliminary data.</text>
</comment>
<evidence type="ECO:0000256" key="2">
    <source>
        <dbReference type="ARBA" id="ARBA00023125"/>
    </source>
</evidence>
<accession>A0A1A2XVR5</accession>
<name>A0A1A2XVR5_MYCSD</name>
<sequence>MLLPSGWTTQRLKSILLEPLKYGANEAAVDDDPAQPRFVRITDIAVDGSLRPETFRSIPSEVAQPYMLKEGDLLFARSGATVGKSVMYTASWGPCCFAGYLIRARIDPGKASPQYIRYFSESTLYWQHIASEQIQATIQNVSAERYGNLLVPMPNVAEQSAVVAYLDRETAKIDALIAKQEQLIATLREDRTATITHAVTKGLNPGIEMRDSGVEWLGCFPKHWDLRPLWAMYRRDKSQNHPDQQLLSIYRDHGVVVKESRTDNFNKASADLGYYQLVEPGDLVVNRMKAWQGSVAISEHRGIISPDYYVYKPLHSENSHYLNYLFRCSRYAAGYGMWSTGVRPSQWSITPGDHLHLKSLIPPRDEQDAIAEALTRKCADIDGLIAKADMMIETLREYRSALITDAVTGKIDVRGAA</sequence>
<gene>
    <name evidence="3" type="ORF">A5710_20790</name>
</gene>
<evidence type="ECO:0008006" key="5">
    <source>
        <dbReference type="Google" id="ProtNLM"/>
    </source>
</evidence>
<evidence type="ECO:0000313" key="3">
    <source>
        <dbReference type="EMBL" id="OBI29834.1"/>
    </source>
</evidence>
<dbReference type="PANTHER" id="PTHR43140">
    <property type="entry name" value="TYPE-1 RESTRICTION ENZYME ECOKI SPECIFICITY PROTEIN"/>
    <property type="match status" value="1"/>
</dbReference>
<dbReference type="AlphaFoldDB" id="A0A1A2XVR5"/>
<dbReference type="GO" id="GO:0009307">
    <property type="term" value="P:DNA restriction-modification system"/>
    <property type="evidence" value="ECO:0007669"/>
    <property type="project" value="UniProtKB-KW"/>
</dbReference>
<keyword evidence="1" id="KW-0680">Restriction system</keyword>
<dbReference type="InterPro" id="IPR044946">
    <property type="entry name" value="Restrct_endonuc_typeI_TRD_sf"/>
</dbReference>
<dbReference type="InterPro" id="IPR051212">
    <property type="entry name" value="Type-I_RE_S_subunit"/>
</dbReference>
<dbReference type="GO" id="GO:0003677">
    <property type="term" value="F:DNA binding"/>
    <property type="evidence" value="ECO:0007669"/>
    <property type="project" value="UniProtKB-KW"/>
</dbReference>
<reference evidence="4" key="1">
    <citation type="submission" date="2016-06" db="EMBL/GenBank/DDBJ databases">
        <authorList>
            <person name="Sutton G."/>
            <person name="Brinkac L."/>
            <person name="Sanka R."/>
            <person name="Adams M."/>
            <person name="Lau E."/>
            <person name="Sam S."/>
            <person name="Sreng N."/>
            <person name="Him V."/>
            <person name="Kerleguer A."/>
            <person name="Cheng S."/>
        </authorList>
    </citation>
    <scope>NUCLEOTIDE SEQUENCE [LARGE SCALE GENOMIC DNA]</scope>
    <source>
        <strain evidence="4">E1876</strain>
    </source>
</reference>
<dbReference type="REBASE" id="220792">
    <property type="entry name" value="S.MsiJORF20795P"/>
</dbReference>
<keyword evidence="2" id="KW-0238">DNA-binding</keyword>
<proteinExistence type="predicted"/>
<dbReference type="CDD" id="cd17521">
    <property type="entry name" value="RMtype1_S_Sau13435ORF2165P_TRD2-CR2_like"/>
    <property type="match status" value="1"/>
</dbReference>
<dbReference type="Proteomes" id="UP000093943">
    <property type="component" value="Unassembled WGS sequence"/>
</dbReference>
<organism evidence="3 4">
    <name type="scientific">Mycolicibacter sinensis (strain JDM601)</name>
    <name type="common">Mycobacterium sinense</name>
    <dbReference type="NCBI Taxonomy" id="875328"/>
    <lineage>
        <taxon>Bacteria</taxon>
        <taxon>Bacillati</taxon>
        <taxon>Actinomycetota</taxon>
        <taxon>Actinomycetes</taxon>
        <taxon>Mycobacteriales</taxon>
        <taxon>Mycobacteriaceae</taxon>
        <taxon>Mycolicibacter</taxon>
    </lineage>
</organism>
<dbReference type="EMBL" id="LZKG01000083">
    <property type="protein sequence ID" value="OBI29834.1"/>
    <property type="molecule type" value="Genomic_DNA"/>
</dbReference>
<dbReference type="PANTHER" id="PTHR43140:SF1">
    <property type="entry name" value="TYPE I RESTRICTION ENZYME ECOKI SPECIFICITY SUBUNIT"/>
    <property type="match status" value="1"/>
</dbReference>
<dbReference type="Gene3D" id="3.90.220.20">
    <property type="entry name" value="DNA methylase specificity domains"/>
    <property type="match status" value="2"/>
</dbReference>